<dbReference type="Proteomes" id="UP000265566">
    <property type="component" value="Chromosome 4"/>
</dbReference>
<gene>
    <name evidence="1" type="ORF">MtrunA17_Chr4g0023861</name>
</gene>
<sequence length="43" mass="4866">MEHSDGQNVQLSTCLFYEQYSRSKAKSKSKSKSVLGPVWIGLF</sequence>
<dbReference type="EMBL" id="PSQE01000004">
    <property type="protein sequence ID" value="RHN60268.1"/>
    <property type="molecule type" value="Genomic_DNA"/>
</dbReference>
<dbReference type="AlphaFoldDB" id="A0A396I641"/>
<dbReference type="Gramene" id="rna22548">
    <property type="protein sequence ID" value="RHN60268.1"/>
    <property type="gene ID" value="gene22548"/>
</dbReference>
<comment type="caution">
    <text evidence="1">The sequence shown here is derived from an EMBL/GenBank/DDBJ whole genome shotgun (WGS) entry which is preliminary data.</text>
</comment>
<reference evidence="1" key="1">
    <citation type="journal article" date="2018" name="Nat. Plants">
        <title>Whole-genome landscape of Medicago truncatula symbiotic genes.</title>
        <authorList>
            <person name="Pecrix Y."/>
            <person name="Gamas P."/>
            <person name="Carrere S."/>
        </authorList>
    </citation>
    <scope>NUCLEOTIDE SEQUENCE</scope>
    <source>
        <tissue evidence="1">Leaves</tissue>
    </source>
</reference>
<evidence type="ECO:0000313" key="1">
    <source>
        <dbReference type="EMBL" id="RHN60268.1"/>
    </source>
</evidence>
<name>A0A396I641_MEDTR</name>
<organism evidence="1">
    <name type="scientific">Medicago truncatula</name>
    <name type="common">Barrel medic</name>
    <name type="synonym">Medicago tribuloides</name>
    <dbReference type="NCBI Taxonomy" id="3880"/>
    <lineage>
        <taxon>Eukaryota</taxon>
        <taxon>Viridiplantae</taxon>
        <taxon>Streptophyta</taxon>
        <taxon>Embryophyta</taxon>
        <taxon>Tracheophyta</taxon>
        <taxon>Spermatophyta</taxon>
        <taxon>Magnoliopsida</taxon>
        <taxon>eudicotyledons</taxon>
        <taxon>Gunneridae</taxon>
        <taxon>Pentapetalae</taxon>
        <taxon>rosids</taxon>
        <taxon>fabids</taxon>
        <taxon>Fabales</taxon>
        <taxon>Fabaceae</taxon>
        <taxon>Papilionoideae</taxon>
        <taxon>50 kb inversion clade</taxon>
        <taxon>NPAAA clade</taxon>
        <taxon>Hologalegina</taxon>
        <taxon>IRL clade</taxon>
        <taxon>Trifolieae</taxon>
        <taxon>Medicago</taxon>
    </lineage>
</organism>
<proteinExistence type="predicted"/>
<protein>
    <submittedName>
        <fullName evidence="1">Uncharacterized protein</fullName>
    </submittedName>
</protein>
<accession>A0A396I641</accession>